<protein>
    <recommendedName>
        <fullName evidence="7">ABC transporter substrate-binding protein</fullName>
    </recommendedName>
</protein>
<dbReference type="PANTHER" id="PTHR42953:SF1">
    <property type="entry name" value="METAL-BINDING PROTEIN HI_0362-RELATED"/>
    <property type="match status" value="1"/>
</dbReference>
<dbReference type="InterPro" id="IPR006127">
    <property type="entry name" value="ZnuA-like"/>
</dbReference>
<evidence type="ECO:0000256" key="3">
    <source>
        <dbReference type="ARBA" id="ARBA00022723"/>
    </source>
</evidence>
<name>A0A4Y6U7X0_9PROT</name>
<evidence type="ECO:0008006" key="7">
    <source>
        <dbReference type="Google" id="ProtNLM"/>
    </source>
</evidence>
<dbReference type="KEGG" id="swf:E3E12_04140"/>
<dbReference type="RefSeq" id="WP_141443226.1">
    <property type="nucleotide sequence ID" value="NZ_CP038231.1"/>
</dbReference>
<keyword evidence="4" id="KW-0732">Signal</keyword>
<keyword evidence="2" id="KW-0813">Transport</keyword>
<accession>A0A4Y6U7X0</accession>
<dbReference type="OrthoDB" id="9793396at2"/>
<dbReference type="GO" id="GO:0046872">
    <property type="term" value="F:metal ion binding"/>
    <property type="evidence" value="ECO:0007669"/>
    <property type="project" value="UniProtKB-KW"/>
</dbReference>
<dbReference type="Pfam" id="PF01297">
    <property type="entry name" value="ZnuA"/>
    <property type="match status" value="1"/>
</dbReference>
<dbReference type="PANTHER" id="PTHR42953">
    <property type="entry name" value="HIGH-AFFINITY ZINC UPTAKE SYSTEM PROTEIN ZNUA-RELATED"/>
    <property type="match status" value="1"/>
</dbReference>
<dbReference type="Proteomes" id="UP000318709">
    <property type="component" value="Chromosome"/>
</dbReference>
<dbReference type="GO" id="GO:0030313">
    <property type="term" value="C:cell envelope"/>
    <property type="evidence" value="ECO:0007669"/>
    <property type="project" value="UniProtKB-SubCell"/>
</dbReference>
<gene>
    <name evidence="5" type="ORF">E3E12_04140</name>
</gene>
<dbReference type="SUPFAM" id="SSF53807">
    <property type="entry name" value="Helical backbone' metal receptor"/>
    <property type="match status" value="1"/>
</dbReference>
<dbReference type="GO" id="GO:0030001">
    <property type="term" value="P:metal ion transport"/>
    <property type="evidence" value="ECO:0007669"/>
    <property type="project" value="InterPro"/>
</dbReference>
<evidence type="ECO:0000256" key="2">
    <source>
        <dbReference type="ARBA" id="ARBA00022448"/>
    </source>
</evidence>
<proteinExistence type="predicted"/>
<evidence type="ECO:0000313" key="6">
    <source>
        <dbReference type="Proteomes" id="UP000318709"/>
    </source>
</evidence>
<keyword evidence="3" id="KW-0479">Metal-binding</keyword>
<keyword evidence="6" id="KW-1185">Reference proteome</keyword>
<dbReference type="AlphaFoldDB" id="A0A4Y6U7X0"/>
<reference evidence="5 6" key="1">
    <citation type="submission" date="2019-03" db="EMBL/GenBank/DDBJ databases">
        <title>The complete genome sequence of Swingsia_sp. F3b2 LMG30590(T).</title>
        <authorList>
            <person name="Chua K.-O."/>
            <person name="Chan K.-G."/>
            <person name="See-Too W.-S."/>
        </authorList>
    </citation>
    <scope>NUCLEOTIDE SEQUENCE [LARGE SCALE GENOMIC DNA]</scope>
    <source>
        <strain evidence="5 6">F3b2</strain>
    </source>
</reference>
<dbReference type="Gene3D" id="3.40.50.1980">
    <property type="entry name" value="Nitrogenase molybdenum iron protein domain"/>
    <property type="match status" value="1"/>
</dbReference>
<organism evidence="5 6">
    <name type="scientific">Formicincola oecophyllae</name>
    <dbReference type="NCBI Taxonomy" id="2558361"/>
    <lineage>
        <taxon>Bacteria</taxon>
        <taxon>Pseudomonadati</taxon>
        <taxon>Pseudomonadota</taxon>
        <taxon>Alphaproteobacteria</taxon>
        <taxon>Acetobacterales</taxon>
        <taxon>Acetobacteraceae</taxon>
        <taxon>Formicincola</taxon>
    </lineage>
</organism>
<evidence type="ECO:0000313" key="5">
    <source>
        <dbReference type="EMBL" id="QDH13519.1"/>
    </source>
</evidence>
<dbReference type="InterPro" id="IPR050492">
    <property type="entry name" value="Bact_metal-bind_prot9"/>
</dbReference>
<sequence>MGFGLGVVVLGVGGPAQAEVIPAQATPPSPQYATRNIACVERVWCTVAQAVGGEMVASTALIQTPGIDPHDFRASPMQAREIAQADTVLLNGAGMDDWALPMTHHGQGVFVAATLGGWRRGQDPHLFFDPETVARVAKAFAGWLEAQLPARRQQIAGQLDDFLHQVDEAKEGVEKLRKRFRGAPVAEIEPVAQRLLDGAGLVTVDRPWAMGIMTGSGVTPRETAALMNAINHRRIRLLVNNPADSSAQTVAVAARARAMAIPLVVIGENPPAGVGWGEWLEVTTASLDQALRDSAELRSLDLQIPDTDTGMGHH</sequence>
<comment type="subcellular location">
    <subcellularLocation>
        <location evidence="1">Cell envelope</location>
    </subcellularLocation>
</comment>
<dbReference type="EMBL" id="CP038231">
    <property type="protein sequence ID" value="QDH13519.1"/>
    <property type="molecule type" value="Genomic_DNA"/>
</dbReference>
<evidence type="ECO:0000256" key="1">
    <source>
        <dbReference type="ARBA" id="ARBA00004196"/>
    </source>
</evidence>
<evidence type="ECO:0000256" key="4">
    <source>
        <dbReference type="ARBA" id="ARBA00022729"/>
    </source>
</evidence>